<organism evidence="8 9">
    <name type="scientific">Luteibacter sahnii</name>
    <dbReference type="NCBI Taxonomy" id="3021977"/>
    <lineage>
        <taxon>Bacteria</taxon>
        <taxon>Pseudomonadati</taxon>
        <taxon>Pseudomonadota</taxon>
        <taxon>Gammaproteobacteria</taxon>
        <taxon>Lysobacterales</taxon>
        <taxon>Rhodanobacteraceae</taxon>
        <taxon>Luteibacter</taxon>
    </lineage>
</organism>
<keyword evidence="3 6" id="KW-0812">Transmembrane</keyword>
<keyword evidence="5 6" id="KW-0472">Membrane</keyword>
<evidence type="ECO:0000256" key="1">
    <source>
        <dbReference type="ARBA" id="ARBA00004651"/>
    </source>
</evidence>
<feature type="transmembrane region" description="Helical" evidence="6">
    <location>
        <begin position="79"/>
        <end position="101"/>
    </location>
</feature>
<feature type="transmembrane region" description="Helical" evidence="6">
    <location>
        <begin position="198"/>
        <end position="220"/>
    </location>
</feature>
<evidence type="ECO:0000313" key="8">
    <source>
        <dbReference type="EMBL" id="MDF4023437.1"/>
    </source>
</evidence>
<comment type="subcellular location">
    <subcellularLocation>
        <location evidence="1">Cell membrane</location>
        <topology evidence="1">Multi-pass membrane protein</topology>
    </subcellularLocation>
</comment>
<dbReference type="Pfam" id="PF05231">
    <property type="entry name" value="MASE1"/>
    <property type="match status" value="1"/>
</dbReference>
<gene>
    <name evidence="8" type="ORF">P3W24_00415</name>
</gene>
<feature type="transmembrane region" description="Helical" evidence="6">
    <location>
        <begin position="271"/>
        <end position="294"/>
    </location>
</feature>
<proteinExistence type="predicted"/>
<feature type="transmembrane region" description="Helical" evidence="6">
    <location>
        <begin position="113"/>
        <end position="136"/>
    </location>
</feature>
<evidence type="ECO:0000256" key="2">
    <source>
        <dbReference type="ARBA" id="ARBA00022475"/>
    </source>
</evidence>
<sequence length="312" mass="33113">MIAKLKDPSIWGRHLAVAAAYAACYEVVRYFSFPHWMVTAGLRLGCLLLVPRRFWAALVVGEALPIAEKVFLGSPPFGAAWAMIAAIPPMLLCVPGMTLLHRIRPVFNEDGQVNLAMILAAALFCASVTTGLNSAALSVVVMPDGSAPPGVTVPIVLAWILGNYLGALTIAPTVLALYERVTRIRGPLTWSHVLNSPLLREMLCVEGPVLLALLAGVHVIGGDLTAYLRFAMVIPVVALAWRHGWHGAATGGMLASIALAKTAIADRDPSMIPAQVVLALAISTSLLVAASIAARRTHSAESRDPRINAMSR</sequence>
<evidence type="ECO:0000256" key="5">
    <source>
        <dbReference type="ARBA" id="ARBA00023136"/>
    </source>
</evidence>
<comment type="caution">
    <text evidence="8">The sequence shown here is derived from an EMBL/GenBank/DDBJ whole genome shotgun (WGS) entry which is preliminary data.</text>
</comment>
<evidence type="ECO:0000256" key="6">
    <source>
        <dbReference type="SAM" id="Phobius"/>
    </source>
</evidence>
<reference evidence="8 9" key="1">
    <citation type="journal article" date="2024" name="Curr. Microbiol.">
        <title>Luteibacter sahnii sp. nov., A Novel Yellow-Colored Xanthomonadin Pigment Producing Probiotic Bacterium from Healthy Rice Seed Microbiome.</title>
        <authorList>
            <person name="Jaiswal G."/>
            <person name="Rana R."/>
            <person name="Nayak P.K."/>
            <person name="Chouhan R."/>
            <person name="Gandhi S.G."/>
            <person name="Patel H.K."/>
            <person name="Patil P.B."/>
        </authorList>
    </citation>
    <scope>NUCLEOTIDE SEQUENCE [LARGE SCALE GENOMIC DNA]</scope>
    <source>
        <strain evidence="8 9">PPL201</strain>
    </source>
</reference>
<keyword evidence="4 6" id="KW-1133">Transmembrane helix</keyword>
<dbReference type="Proteomes" id="UP001528850">
    <property type="component" value="Unassembled WGS sequence"/>
</dbReference>
<dbReference type="EMBL" id="JARJJS010000001">
    <property type="protein sequence ID" value="MDF4023437.1"/>
    <property type="molecule type" value="Genomic_DNA"/>
</dbReference>
<dbReference type="InterPro" id="IPR007895">
    <property type="entry name" value="MASE1"/>
</dbReference>
<feature type="transmembrane region" description="Helical" evidence="6">
    <location>
        <begin position="156"/>
        <end position="178"/>
    </location>
</feature>
<protein>
    <submittedName>
        <fullName evidence="8">MASE1 domain-containing protein</fullName>
    </submittedName>
</protein>
<accession>A0ABT6B5N8</accession>
<feature type="domain" description="MASE1" evidence="7">
    <location>
        <begin position="32"/>
        <end position="295"/>
    </location>
</feature>
<evidence type="ECO:0000259" key="7">
    <source>
        <dbReference type="Pfam" id="PF05231"/>
    </source>
</evidence>
<evidence type="ECO:0000313" key="9">
    <source>
        <dbReference type="Proteomes" id="UP001528850"/>
    </source>
</evidence>
<evidence type="ECO:0000256" key="3">
    <source>
        <dbReference type="ARBA" id="ARBA00022692"/>
    </source>
</evidence>
<keyword evidence="9" id="KW-1185">Reference proteome</keyword>
<name>A0ABT6B5N8_9GAMM</name>
<evidence type="ECO:0000256" key="4">
    <source>
        <dbReference type="ARBA" id="ARBA00022989"/>
    </source>
</evidence>
<keyword evidence="2" id="KW-1003">Cell membrane</keyword>